<dbReference type="Proteomes" id="UP000265520">
    <property type="component" value="Unassembled WGS sequence"/>
</dbReference>
<name>A0A392UUD4_9FABA</name>
<feature type="compositionally biased region" description="Polar residues" evidence="1">
    <location>
        <begin position="23"/>
        <end position="32"/>
    </location>
</feature>
<feature type="compositionally biased region" description="Basic and acidic residues" evidence="1">
    <location>
        <begin position="1"/>
        <end position="20"/>
    </location>
</feature>
<sequence>MKSWSPDEKIDANGIDDLKKPLLQTQEADVTP</sequence>
<evidence type="ECO:0000313" key="2">
    <source>
        <dbReference type="EMBL" id="MCI78599.1"/>
    </source>
</evidence>
<protein>
    <submittedName>
        <fullName evidence="2">Uncharacterized protein</fullName>
    </submittedName>
</protein>
<organism evidence="2 3">
    <name type="scientific">Trifolium medium</name>
    <dbReference type="NCBI Taxonomy" id="97028"/>
    <lineage>
        <taxon>Eukaryota</taxon>
        <taxon>Viridiplantae</taxon>
        <taxon>Streptophyta</taxon>
        <taxon>Embryophyta</taxon>
        <taxon>Tracheophyta</taxon>
        <taxon>Spermatophyta</taxon>
        <taxon>Magnoliopsida</taxon>
        <taxon>eudicotyledons</taxon>
        <taxon>Gunneridae</taxon>
        <taxon>Pentapetalae</taxon>
        <taxon>rosids</taxon>
        <taxon>fabids</taxon>
        <taxon>Fabales</taxon>
        <taxon>Fabaceae</taxon>
        <taxon>Papilionoideae</taxon>
        <taxon>50 kb inversion clade</taxon>
        <taxon>NPAAA clade</taxon>
        <taxon>Hologalegina</taxon>
        <taxon>IRL clade</taxon>
        <taxon>Trifolieae</taxon>
        <taxon>Trifolium</taxon>
    </lineage>
</organism>
<comment type="caution">
    <text evidence="2">The sequence shown here is derived from an EMBL/GenBank/DDBJ whole genome shotgun (WGS) entry which is preliminary data.</text>
</comment>
<dbReference type="AlphaFoldDB" id="A0A392UUD4"/>
<evidence type="ECO:0000313" key="3">
    <source>
        <dbReference type="Proteomes" id="UP000265520"/>
    </source>
</evidence>
<keyword evidence="3" id="KW-1185">Reference proteome</keyword>
<accession>A0A392UUD4</accession>
<dbReference type="EMBL" id="LXQA010954455">
    <property type="protein sequence ID" value="MCI78599.1"/>
    <property type="molecule type" value="Genomic_DNA"/>
</dbReference>
<feature type="non-terminal residue" evidence="2">
    <location>
        <position position="32"/>
    </location>
</feature>
<evidence type="ECO:0000256" key="1">
    <source>
        <dbReference type="SAM" id="MobiDB-lite"/>
    </source>
</evidence>
<reference evidence="2 3" key="1">
    <citation type="journal article" date="2018" name="Front. Plant Sci.">
        <title>Red Clover (Trifolium pratense) and Zigzag Clover (T. medium) - A Picture of Genomic Similarities and Differences.</title>
        <authorList>
            <person name="Dluhosova J."/>
            <person name="Istvanek J."/>
            <person name="Nedelnik J."/>
            <person name="Repkova J."/>
        </authorList>
    </citation>
    <scope>NUCLEOTIDE SEQUENCE [LARGE SCALE GENOMIC DNA]</scope>
    <source>
        <strain evidence="3">cv. 10/8</strain>
        <tissue evidence="2">Leaf</tissue>
    </source>
</reference>
<feature type="region of interest" description="Disordered" evidence="1">
    <location>
        <begin position="1"/>
        <end position="32"/>
    </location>
</feature>
<proteinExistence type="predicted"/>
<gene>
    <name evidence="2" type="ORF">A2U01_0099869</name>
</gene>